<name>A0A852ZGT0_9ACTN</name>
<keyword evidence="2" id="KW-0812">Transmembrane</keyword>
<proteinExistence type="predicted"/>
<accession>A0A852ZGT0</accession>
<feature type="compositionally biased region" description="Basic and acidic residues" evidence="1">
    <location>
        <begin position="1"/>
        <end position="15"/>
    </location>
</feature>
<organism evidence="4 5">
    <name type="scientific">Actinopolymorpha rutila</name>
    <dbReference type="NCBI Taxonomy" id="446787"/>
    <lineage>
        <taxon>Bacteria</taxon>
        <taxon>Bacillati</taxon>
        <taxon>Actinomycetota</taxon>
        <taxon>Actinomycetes</taxon>
        <taxon>Propionibacteriales</taxon>
        <taxon>Actinopolymorphaceae</taxon>
        <taxon>Actinopolymorpha</taxon>
    </lineage>
</organism>
<feature type="compositionally biased region" description="Polar residues" evidence="1">
    <location>
        <begin position="17"/>
        <end position="28"/>
    </location>
</feature>
<feature type="domain" description="DUF6286" evidence="3">
    <location>
        <begin position="104"/>
        <end position="209"/>
    </location>
</feature>
<dbReference type="RefSeq" id="WP_179785529.1">
    <property type="nucleotide sequence ID" value="NZ_BAAARR010000012.1"/>
</dbReference>
<evidence type="ECO:0000313" key="5">
    <source>
        <dbReference type="Proteomes" id="UP000579605"/>
    </source>
</evidence>
<keyword evidence="2" id="KW-0472">Membrane</keyword>
<feature type="transmembrane region" description="Helical" evidence="2">
    <location>
        <begin position="43"/>
        <end position="69"/>
    </location>
</feature>
<evidence type="ECO:0000259" key="3">
    <source>
        <dbReference type="Pfam" id="PF19803"/>
    </source>
</evidence>
<comment type="caution">
    <text evidence="4">The sequence shown here is derived from an EMBL/GenBank/DDBJ whole genome shotgun (WGS) entry which is preliminary data.</text>
</comment>
<keyword evidence="2" id="KW-1133">Transmembrane helix</keyword>
<dbReference type="Pfam" id="PF19803">
    <property type="entry name" value="DUF6286"/>
    <property type="match status" value="1"/>
</dbReference>
<evidence type="ECO:0000256" key="2">
    <source>
        <dbReference type="SAM" id="Phobius"/>
    </source>
</evidence>
<gene>
    <name evidence="4" type="ORF">F4554_000104</name>
</gene>
<evidence type="ECO:0000313" key="4">
    <source>
        <dbReference type="EMBL" id="NYH87466.1"/>
    </source>
</evidence>
<feature type="transmembrane region" description="Helical" evidence="2">
    <location>
        <begin position="93"/>
        <end position="114"/>
    </location>
</feature>
<keyword evidence="5" id="KW-1185">Reference proteome</keyword>
<evidence type="ECO:0000256" key="1">
    <source>
        <dbReference type="SAM" id="MobiDB-lite"/>
    </source>
</evidence>
<feature type="region of interest" description="Disordered" evidence="1">
    <location>
        <begin position="1"/>
        <end position="32"/>
    </location>
</feature>
<reference evidence="4 5" key="1">
    <citation type="submission" date="2020-07" db="EMBL/GenBank/DDBJ databases">
        <title>Sequencing the genomes of 1000 actinobacteria strains.</title>
        <authorList>
            <person name="Klenk H.-P."/>
        </authorList>
    </citation>
    <scope>NUCLEOTIDE SEQUENCE [LARGE SCALE GENOMIC DNA]</scope>
    <source>
        <strain evidence="4 5">DSM 18448</strain>
    </source>
</reference>
<dbReference type="InterPro" id="IPR046253">
    <property type="entry name" value="DUF6286"/>
</dbReference>
<dbReference type="AlphaFoldDB" id="A0A852ZGT0"/>
<dbReference type="EMBL" id="JACBZH010000001">
    <property type="protein sequence ID" value="NYH87466.1"/>
    <property type="molecule type" value="Genomic_DNA"/>
</dbReference>
<sequence>MSAPTEEIRTAEDRPAQASTPPTGSGDRTSLRRATRVFRPRRVLPATIVALVLAVVAALVAVEVIGGLFGSPPGLLPVDGLSALGRETRWNDALPFVVCGAGILLGLLLLFLAVKPGRPRAVVLASADPQVVMGIESAGMSRHLARAAESVPGVSSAQVAVSARRVRVVASSPLRDTAGLDEQIRTAVTERVDELAPMAGRPNVRVTVRRRQD</sequence>
<dbReference type="Proteomes" id="UP000579605">
    <property type="component" value="Unassembled WGS sequence"/>
</dbReference>
<protein>
    <recommendedName>
        <fullName evidence="3">DUF6286 domain-containing protein</fullName>
    </recommendedName>
</protein>